<dbReference type="EMBL" id="JAANQT010000334">
    <property type="protein sequence ID" value="KAG1311940.1"/>
    <property type="molecule type" value="Genomic_DNA"/>
</dbReference>
<dbReference type="Proteomes" id="UP000716291">
    <property type="component" value="Unassembled WGS sequence"/>
</dbReference>
<evidence type="ECO:0000256" key="5">
    <source>
        <dbReference type="ARBA" id="ARBA00022824"/>
    </source>
</evidence>
<evidence type="ECO:0000313" key="9">
    <source>
        <dbReference type="Proteomes" id="UP000716291"/>
    </source>
</evidence>
<evidence type="ECO:0000256" key="4">
    <source>
        <dbReference type="ARBA" id="ARBA00018463"/>
    </source>
</evidence>
<gene>
    <name evidence="8" type="ORF">G6F64_003430</name>
</gene>
<comment type="caution">
    <text evidence="8">The sequence shown here is derived from an EMBL/GenBank/DDBJ whole genome shotgun (WGS) entry which is preliminary data.</text>
</comment>
<dbReference type="InterPro" id="IPR051371">
    <property type="entry name" value="Ras_palmitoyltransferase"/>
</dbReference>
<accession>A0A9P6XF51</accession>
<name>A0A9P6XF51_RHIOR</name>
<feature type="domain" description="Golgin subfamily A member 7/ERF4" evidence="7">
    <location>
        <begin position="83"/>
        <end position="195"/>
    </location>
</feature>
<keyword evidence="5" id="KW-0256">Endoplasmic reticulum</keyword>
<sequence length="203" mass="23128">MFTNTCEPSIPKQAHTKADLSSFQSSKDTTALINDASTISHIPSTRVSSTIMAGNNSVYNNKSKDGSEHESISIKNRVPIKSIRIERDYTLGDGITRFYTEYPKDLEGRITSEVFVNTIQEINKRMDYADRLSWRVVFENIMETLSIYLWPIFFSTHYQRAIKALHVFIDSENQLIYHPQHLSISDPVKSAFLFVGTKIACVP</sequence>
<keyword evidence="6" id="KW-0472">Membrane</keyword>
<dbReference type="PANTHER" id="PTHR13254:SF0">
    <property type="entry name" value="GOLGIN SUBFAMILY A MEMBER 7_ERF4 DOMAIN-CONTAINING PROTEIN"/>
    <property type="match status" value="1"/>
</dbReference>
<dbReference type="GO" id="GO:0031211">
    <property type="term" value="C:endoplasmic reticulum palmitoyltransferase complex"/>
    <property type="evidence" value="ECO:0007669"/>
    <property type="project" value="TreeGrafter"/>
</dbReference>
<organism evidence="8 9">
    <name type="scientific">Rhizopus oryzae</name>
    <name type="common">Mucormycosis agent</name>
    <name type="synonym">Rhizopus arrhizus var. delemar</name>
    <dbReference type="NCBI Taxonomy" id="64495"/>
    <lineage>
        <taxon>Eukaryota</taxon>
        <taxon>Fungi</taxon>
        <taxon>Fungi incertae sedis</taxon>
        <taxon>Mucoromycota</taxon>
        <taxon>Mucoromycotina</taxon>
        <taxon>Mucoromycetes</taxon>
        <taxon>Mucorales</taxon>
        <taxon>Mucorineae</taxon>
        <taxon>Rhizopodaceae</taxon>
        <taxon>Rhizopus</taxon>
    </lineage>
</organism>
<dbReference type="GO" id="GO:0005789">
    <property type="term" value="C:endoplasmic reticulum membrane"/>
    <property type="evidence" value="ECO:0007669"/>
    <property type="project" value="UniProtKB-SubCell"/>
</dbReference>
<dbReference type="AlphaFoldDB" id="A0A9P6XF51"/>
<dbReference type="OrthoDB" id="2190159at2759"/>
<dbReference type="InterPro" id="IPR019383">
    <property type="entry name" value="Golgin_A_7/ERF4"/>
</dbReference>
<dbReference type="GO" id="GO:0006612">
    <property type="term" value="P:protein targeting to membrane"/>
    <property type="evidence" value="ECO:0007669"/>
    <property type="project" value="TreeGrafter"/>
</dbReference>
<evidence type="ECO:0000259" key="7">
    <source>
        <dbReference type="Pfam" id="PF10256"/>
    </source>
</evidence>
<reference evidence="8" key="1">
    <citation type="journal article" date="2020" name="Microb. Genom.">
        <title>Genetic diversity of clinical and environmental Mucorales isolates obtained from an investigation of mucormycosis cases among solid organ transplant recipients.</title>
        <authorList>
            <person name="Nguyen M.H."/>
            <person name="Kaul D."/>
            <person name="Muto C."/>
            <person name="Cheng S.J."/>
            <person name="Richter R.A."/>
            <person name="Bruno V.M."/>
            <person name="Liu G."/>
            <person name="Beyhan S."/>
            <person name="Sundermann A.J."/>
            <person name="Mounaud S."/>
            <person name="Pasculle A.W."/>
            <person name="Nierman W.C."/>
            <person name="Driscoll E."/>
            <person name="Cumbie R."/>
            <person name="Clancy C.J."/>
            <person name="Dupont C.L."/>
        </authorList>
    </citation>
    <scope>NUCLEOTIDE SEQUENCE</scope>
    <source>
        <strain evidence="8">GL11</strain>
    </source>
</reference>
<evidence type="ECO:0000256" key="2">
    <source>
        <dbReference type="ARBA" id="ARBA00007732"/>
    </source>
</evidence>
<keyword evidence="9" id="KW-1185">Reference proteome</keyword>
<comment type="subcellular location">
    <subcellularLocation>
        <location evidence="1">Endoplasmic reticulum membrane</location>
        <topology evidence="1">Peripheral membrane protein</topology>
    </subcellularLocation>
</comment>
<comment type="subunit">
    <text evidence="3">Interacts with ERF2.</text>
</comment>
<dbReference type="Pfam" id="PF10256">
    <property type="entry name" value="Erf4"/>
    <property type="match status" value="1"/>
</dbReference>
<evidence type="ECO:0000256" key="1">
    <source>
        <dbReference type="ARBA" id="ARBA00004406"/>
    </source>
</evidence>
<dbReference type="PANTHER" id="PTHR13254">
    <property type="entry name" value="GOLGI AUTOANTIGEN, GOLGIN SUBFAMILY A, 7"/>
    <property type="match status" value="1"/>
</dbReference>
<proteinExistence type="inferred from homology"/>
<protein>
    <recommendedName>
        <fullName evidence="4">Ras modification protein ERF4</fullName>
    </recommendedName>
</protein>
<comment type="similarity">
    <text evidence="2">Belongs to the ERF4 family.</text>
</comment>
<evidence type="ECO:0000313" key="8">
    <source>
        <dbReference type="EMBL" id="KAG1311940.1"/>
    </source>
</evidence>
<evidence type="ECO:0000256" key="3">
    <source>
        <dbReference type="ARBA" id="ARBA00011396"/>
    </source>
</evidence>
<evidence type="ECO:0000256" key="6">
    <source>
        <dbReference type="ARBA" id="ARBA00023136"/>
    </source>
</evidence>